<accession>A0A067TBK3</accession>
<dbReference type="HOGENOM" id="CLU_006058_1_0_1"/>
<protein>
    <submittedName>
        <fullName evidence="1">Uncharacterized protein</fullName>
    </submittedName>
</protein>
<reference evidence="2" key="1">
    <citation type="journal article" date="2014" name="Proc. Natl. Acad. Sci. U.S.A.">
        <title>Extensive sampling of basidiomycete genomes demonstrates inadequacy of the white-rot/brown-rot paradigm for wood decay fungi.</title>
        <authorList>
            <person name="Riley R."/>
            <person name="Salamov A.A."/>
            <person name="Brown D.W."/>
            <person name="Nagy L.G."/>
            <person name="Floudas D."/>
            <person name="Held B.W."/>
            <person name="Levasseur A."/>
            <person name="Lombard V."/>
            <person name="Morin E."/>
            <person name="Otillar R."/>
            <person name="Lindquist E.A."/>
            <person name="Sun H."/>
            <person name="LaButti K.M."/>
            <person name="Schmutz J."/>
            <person name="Jabbour D."/>
            <person name="Luo H."/>
            <person name="Baker S.E."/>
            <person name="Pisabarro A.G."/>
            <person name="Walton J.D."/>
            <person name="Blanchette R.A."/>
            <person name="Henrissat B."/>
            <person name="Martin F."/>
            <person name="Cullen D."/>
            <person name="Hibbett D.S."/>
            <person name="Grigoriev I.V."/>
        </authorList>
    </citation>
    <scope>NUCLEOTIDE SEQUENCE [LARGE SCALE GENOMIC DNA]</scope>
    <source>
        <strain evidence="2">CBS 339.88</strain>
    </source>
</reference>
<sequence>LTLPRPPQHEIDNPAVQETLHTHPHLFKIETPINVDVFESLLLSHPNQPFVTLVCKGLREGFWPWADTRAGSYPTMHSEDRASPSDPAKAAFLHEQHNIEIQKGCWSTSFGPDLLPGMYCSPIHAVPKPNSTDLRLVTD</sequence>
<dbReference type="OrthoDB" id="3254233at2759"/>
<dbReference type="EMBL" id="KL142372">
    <property type="protein sequence ID" value="KDR80501.1"/>
    <property type="molecule type" value="Genomic_DNA"/>
</dbReference>
<dbReference type="STRING" id="685588.A0A067TBK3"/>
<evidence type="ECO:0000313" key="1">
    <source>
        <dbReference type="EMBL" id="KDR80501.1"/>
    </source>
</evidence>
<feature type="non-terminal residue" evidence="1">
    <location>
        <position position="1"/>
    </location>
</feature>
<proteinExistence type="predicted"/>
<name>A0A067TBK3_GALM3</name>
<gene>
    <name evidence="1" type="ORF">GALMADRAFT_30873</name>
</gene>
<feature type="non-terminal residue" evidence="1">
    <location>
        <position position="139"/>
    </location>
</feature>
<dbReference type="Proteomes" id="UP000027222">
    <property type="component" value="Unassembled WGS sequence"/>
</dbReference>
<evidence type="ECO:0000313" key="2">
    <source>
        <dbReference type="Proteomes" id="UP000027222"/>
    </source>
</evidence>
<keyword evidence="2" id="KW-1185">Reference proteome</keyword>
<organism evidence="1 2">
    <name type="scientific">Galerina marginata (strain CBS 339.88)</name>
    <dbReference type="NCBI Taxonomy" id="685588"/>
    <lineage>
        <taxon>Eukaryota</taxon>
        <taxon>Fungi</taxon>
        <taxon>Dikarya</taxon>
        <taxon>Basidiomycota</taxon>
        <taxon>Agaricomycotina</taxon>
        <taxon>Agaricomycetes</taxon>
        <taxon>Agaricomycetidae</taxon>
        <taxon>Agaricales</taxon>
        <taxon>Agaricineae</taxon>
        <taxon>Strophariaceae</taxon>
        <taxon>Galerina</taxon>
    </lineage>
</organism>
<dbReference type="AlphaFoldDB" id="A0A067TBK3"/>